<evidence type="ECO:0000313" key="3">
    <source>
        <dbReference type="EMBL" id="SUN13293.1"/>
    </source>
</evidence>
<dbReference type="EMBL" id="UHEQ01000004">
    <property type="protein sequence ID" value="SUN13293.1"/>
    <property type="molecule type" value="Genomic_DNA"/>
</dbReference>
<evidence type="ECO:0000313" key="4">
    <source>
        <dbReference type="Proteomes" id="UP000254076"/>
    </source>
</evidence>
<comment type="caution">
    <text evidence="3">The sequence shown here is derived from an EMBL/GenBank/DDBJ whole genome shotgun (WGS) entry which is preliminary data.</text>
</comment>
<evidence type="ECO:0000256" key="1">
    <source>
        <dbReference type="SAM" id="MobiDB-lite"/>
    </source>
</evidence>
<reference evidence="3 4" key="1">
    <citation type="submission" date="2018-06" db="EMBL/GenBank/DDBJ databases">
        <authorList>
            <consortium name="Pathogen Informatics"/>
            <person name="Doyle S."/>
        </authorList>
    </citation>
    <scope>NUCLEOTIDE SEQUENCE [LARGE SCALE GENOMIC DNA]</scope>
    <source>
        <strain evidence="3 4">NCTC8185</strain>
    </source>
</reference>
<organism evidence="3 4">
    <name type="scientific">Streptococcus agalactiae</name>
    <dbReference type="NCBI Taxonomy" id="1311"/>
    <lineage>
        <taxon>Bacteria</taxon>
        <taxon>Bacillati</taxon>
        <taxon>Bacillota</taxon>
        <taxon>Bacilli</taxon>
        <taxon>Lactobacillales</taxon>
        <taxon>Streptococcaceae</taxon>
        <taxon>Streptococcus</taxon>
    </lineage>
</organism>
<evidence type="ECO:0000256" key="2">
    <source>
        <dbReference type="SAM" id="SignalP"/>
    </source>
</evidence>
<proteinExistence type="predicted"/>
<dbReference type="Proteomes" id="UP000254076">
    <property type="component" value="Unassembled WGS sequence"/>
</dbReference>
<gene>
    <name evidence="3" type="ORF">NCTC8185_00454</name>
</gene>
<protein>
    <submittedName>
        <fullName evidence="3">C5a peptidase</fullName>
    </submittedName>
</protein>
<feature type="signal peptide" evidence="2">
    <location>
        <begin position="1"/>
        <end position="30"/>
    </location>
</feature>
<accession>A0A8B4RBC6</accession>
<sequence>MDKHHSKKAILKLTLITTSILLMHSNQVNAEEQELKNQEQSPVIANVAQQPSPSVTTNIVEKTSVTAASASNTAKEMGDTSVKNDKTEDELLEELSKNLDTSNLGADLEEEVRQEVV</sequence>
<feature type="region of interest" description="Disordered" evidence="1">
    <location>
        <begin position="70"/>
        <end position="117"/>
    </location>
</feature>
<feature type="compositionally biased region" description="Basic and acidic residues" evidence="1">
    <location>
        <begin position="76"/>
        <end position="86"/>
    </location>
</feature>
<name>A0A8B4RBC6_STRAG</name>
<keyword evidence="2" id="KW-0732">Signal</keyword>
<feature type="chain" id="PRO_5032589217" evidence="2">
    <location>
        <begin position="31"/>
        <end position="117"/>
    </location>
</feature>
<dbReference type="AlphaFoldDB" id="A0A8B4RBC6"/>